<feature type="region of interest" description="Disordered" evidence="1">
    <location>
        <begin position="1"/>
        <end position="110"/>
    </location>
</feature>
<dbReference type="EMBL" id="QXGC01000971">
    <property type="protein sequence ID" value="KAE9214942.1"/>
    <property type="molecule type" value="Genomic_DNA"/>
</dbReference>
<protein>
    <submittedName>
        <fullName evidence="2">Uncharacterized protein</fullName>
    </submittedName>
</protein>
<comment type="caution">
    <text evidence="2">The sequence shown here is derived from an EMBL/GenBank/DDBJ whole genome shotgun (WGS) entry which is preliminary data.</text>
</comment>
<evidence type="ECO:0000313" key="3">
    <source>
        <dbReference type="Proteomes" id="UP000476176"/>
    </source>
</evidence>
<sequence length="196" mass="21709">MAEAESGTSAGRSTPKRKGTDLNYMYATLGIEQDDSSDDDFVPDDADEAGDGDQVSDDFSDDSEELGRQGKMQATKGGKSSGNLSAAKGANRQQASLKRRFSPHEMRPSKKRRVVLEAKLRASKHLKEMEAMRAHGDEIVNVVPPFPSGLIANWKEFATLFKTYTEQNNIKFRVRSSEATERHNSTHDDPIPTDFL</sequence>
<dbReference type="Proteomes" id="UP000476176">
    <property type="component" value="Unassembled WGS sequence"/>
</dbReference>
<evidence type="ECO:0000256" key="1">
    <source>
        <dbReference type="SAM" id="MobiDB-lite"/>
    </source>
</evidence>
<name>A0A6G0NMV4_9STRA</name>
<feature type="compositionally biased region" description="Basic and acidic residues" evidence="1">
    <location>
        <begin position="176"/>
        <end position="190"/>
    </location>
</feature>
<feature type="compositionally biased region" description="Acidic residues" evidence="1">
    <location>
        <begin position="32"/>
        <end position="64"/>
    </location>
</feature>
<reference evidence="2 3" key="1">
    <citation type="submission" date="2018-09" db="EMBL/GenBank/DDBJ databases">
        <title>Genomic investigation of the strawberry pathogen Phytophthora fragariae indicates pathogenicity is determined by transcriptional variation in three key races.</title>
        <authorList>
            <person name="Adams T.M."/>
            <person name="Armitage A.D."/>
            <person name="Sobczyk M.K."/>
            <person name="Bates H.J."/>
            <person name="Dunwell J.M."/>
            <person name="Nellist C.F."/>
            <person name="Harrison R.J."/>
        </authorList>
    </citation>
    <scope>NUCLEOTIDE SEQUENCE [LARGE SCALE GENOMIC DNA]</scope>
    <source>
        <strain evidence="2 3">BC-23</strain>
    </source>
</reference>
<dbReference type="AlphaFoldDB" id="A0A6G0NMV4"/>
<organism evidence="2 3">
    <name type="scientific">Phytophthora fragariae</name>
    <dbReference type="NCBI Taxonomy" id="53985"/>
    <lineage>
        <taxon>Eukaryota</taxon>
        <taxon>Sar</taxon>
        <taxon>Stramenopiles</taxon>
        <taxon>Oomycota</taxon>
        <taxon>Peronosporomycetes</taxon>
        <taxon>Peronosporales</taxon>
        <taxon>Peronosporaceae</taxon>
        <taxon>Phytophthora</taxon>
    </lineage>
</organism>
<evidence type="ECO:0000313" key="2">
    <source>
        <dbReference type="EMBL" id="KAE9214942.1"/>
    </source>
</evidence>
<accession>A0A6G0NMV4</accession>
<proteinExistence type="predicted"/>
<feature type="compositionally biased region" description="Polar residues" evidence="1">
    <location>
        <begin position="1"/>
        <end position="12"/>
    </location>
</feature>
<gene>
    <name evidence="2" type="ORF">PF004_g14893</name>
</gene>
<feature type="region of interest" description="Disordered" evidence="1">
    <location>
        <begin position="176"/>
        <end position="196"/>
    </location>
</feature>